<gene>
    <name evidence="1" type="ORF">CRG98_014357</name>
</gene>
<name>A0A2I0K9I6_PUNGR</name>
<comment type="caution">
    <text evidence="1">The sequence shown here is derived from an EMBL/GenBank/DDBJ whole genome shotgun (WGS) entry which is preliminary data.</text>
</comment>
<dbReference type="AlphaFoldDB" id="A0A2I0K9I6"/>
<dbReference type="Proteomes" id="UP000233551">
    <property type="component" value="Unassembled WGS sequence"/>
</dbReference>
<evidence type="ECO:0000313" key="2">
    <source>
        <dbReference type="Proteomes" id="UP000233551"/>
    </source>
</evidence>
<keyword evidence="2" id="KW-1185">Reference proteome</keyword>
<reference evidence="1 2" key="1">
    <citation type="submission" date="2017-11" db="EMBL/GenBank/DDBJ databases">
        <title>De-novo sequencing of pomegranate (Punica granatum L.) genome.</title>
        <authorList>
            <person name="Akparov Z."/>
            <person name="Amiraslanov A."/>
            <person name="Hajiyeva S."/>
            <person name="Abbasov M."/>
            <person name="Kaur K."/>
            <person name="Hamwieh A."/>
            <person name="Solovyev V."/>
            <person name="Salamov A."/>
            <person name="Braich B."/>
            <person name="Kosarev P."/>
            <person name="Mahmoud A."/>
            <person name="Hajiyev E."/>
            <person name="Babayeva S."/>
            <person name="Izzatullayeva V."/>
            <person name="Mammadov A."/>
            <person name="Mammadov A."/>
            <person name="Sharifova S."/>
            <person name="Ojaghi J."/>
            <person name="Eynullazada K."/>
            <person name="Bayramov B."/>
            <person name="Abdulazimova A."/>
            <person name="Shahmuradov I."/>
        </authorList>
    </citation>
    <scope>NUCLEOTIDE SEQUENCE [LARGE SCALE GENOMIC DNA]</scope>
    <source>
        <strain evidence="2">cv. AG2017</strain>
        <tissue evidence="1">Leaf</tissue>
    </source>
</reference>
<dbReference type="EMBL" id="PGOL01000763">
    <property type="protein sequence ID" value="PKI65208.1"/>
    <property type="molecule type" value="Genomic_DNA"/>
</dbReference>
<evidence type="ECO:0000313" key="1">
    <source>
        <dbReference type="EMBL" id="PKI65208.1"/>
    </source>
</evidence>
<sequence>MGFWPEQIPQEGINAVPKTPYQLCRACLTRLSSSDSDPRAFPRTKSTLMPPQSLSNYFGTHWSQARNDAWVHTSLRTLLKPFPYTSTREVFDDKVLLPRARVPHHKALTSVEQRPLQLRSQLLVYQNITATTTKRTSYESIKTAPVARQTKHSTAPKLITIPESAIFFQPRNPRFFSAPAASPSLDHDKNTSPLRLSDLPPSPSLEFPQLAIVAPPSLSPMLASLATAATMHTFLELHRFNMFILFTNLQFQLIILLFDSHLMNLPTLRQCIVLSNICMSHLGTRHCQGGFWLEETRGEIFGKNNILTKLRLPLLLSARVLGAGLSS</sequence>
<organism evidence="1 2">
    <name type="scientific">Punica granatum</name>
    <name type="common">Pomegranate</name>
    <dbReference type="NCBI Taxonomy" id="22663"/>
    <lineage>
        <taxon>Eukaryota</taxon>
        <taxon>Viridiplantae</taxon>
        <taxon>Streptophyta</taxon>
        <taxon>Embryophyta</taxon>
        <taxon>Tracheophyta</taxon>
        <taxon>Spermatophyta</taxon>
        <taxon>Magnoliopsida</taxon>
        <taxon>eudicotyledons</taxon>
        <taxon>Gunneridae</taxon>
        <taxon>Pentapetalae</taxon>
        <taxon>rosids</taxon>
        <taxon>malvids</taxon>
        <taxon>Myrtales</taxon>
        <taxon>Lythraceae</taxon>
        <taxon>Punica</taxon>
    </lineage>
</organism>
<proteinExistence type="predicted"/>
<accession>A0A2I0K9I6</accession>
<protein>
    <submittedName>
        <fullName evidence="1">Uncharacterized protein</fullName>
    </submittedName>
</protein>